<dbReference type="GO" id="GO:0043565">
    <property type="term" value="F:sequence-specific DNA binding"/>
    <property type="evidence" value="ECO:0007669"/>
    <property type="project" value="TreeGrafter"/>
</dbReference>
<dbReference type="EMBL" id="AONG01000002">
    <property type="protein sequence ID" value="KIQ71306.1"/>
    <property type="molecule type" value="Genomic_DNA"/>
</dbReference>
<dbReference type="PANTHER" id="PTHR36966">
    <property type="entry name" value="REP-ASSOCIATED TYROSINE TRANSPOSASE"/>
    <property type="match status" value="1"/>
</dbReference>
<dbReference type="GO" id="GO:0006313">
    <property type="term" value="P:DNA transposition"/>
    <property type="evidence" value="ECO:0007669"/>
    <property type="project" value="InterPro"/>
</dbReference>
<dbReference type="InterPro" id="IPR052715">
    <property type="entry name" value="RAYT_transposase"/>
</dbReference>
<feature type="domain" description="Transposase IS200-like" evidence="1">
    <location>
        <begin position="9"/>
        <end position="137"/>
    </location>
</feature>
<organism evidence="2 3">
    <name type="scientific">Wenxinia marina DSM 24838</name>
    <dbReference type="NCBI Taxonomy" id="1123501"/>
    <lineage>
        <taxon>Bacteria</taxon>
        <taxon>Pseudomonadati</taxon>
        <taxon>Pseudomonadota</taxon>
        <taxon>Alphaproteobacteria</taxon>
        <taxon>Rhodobacterales</taxon>
        <taxon>Roseobacteraceae</taxon>
        <taxon>Wenxinia</taxon>
    </lineage>
</organism>
<evidence type="ECO:0000313" key="3">
    <source>
        <dbReference type="Proteomes" id="UP000035100"/>
    </source>
</evidence>
<dbReference type="InterPro" id="IPR036515">
    <property type="entry name" value="Transposase_17_sf"/>
</dbReference>
<evidence type="ECO:0000313" key="2">
    <source>
        <dbReference type="EMBL" id="KIQ71306.1"/>
    </source>
</evidence>
<proteinExistence type="predicted"/>
<accession>A0A0D0PIV0</accession>
<dbReference type="Gene3D" id="3.30.70.1290">
    <property type="entry name" value="Transposase IS200-like"/>
    <property type="match status" value="1"/>
</dbReference>
<reference evidence="2 3" key="1">
    <citation type="submission" date="2013-01" db="EMBL/GenBank/DDBJ databases">
        <authorList>
            <person name="Fiebig A."/>
            <person name="Goeker M."/>
            <person name="Klenk H.-P.P."/>
        </authorList>
    </citation>
    <scope>NUCLEOTIDE SEQUENCE [LARGE SCALE GENOMIC DNA]</scope>
    <source>
        <strain evidence="2 3">DSM 24838</strain>
    </source>
</reference>
<dbReference type="STRING" id="1123501.Wenmar_00075"/>
<comment type="caution">
    <text evidence="2">The sequence shown here is derived from an EMBL/GenBank/DDBJ whole genome shotgun (WGS) entry which is preliminary data.</text>
</comment>
<dbReference type="InterPro" id="IPR002686">
    <property type="entry name" value="Transposase_17"/>
</dbReference>
<protein>
    <submittedName>
        <fullName evidence="2">Transposase</fullName>
    </submittedName>
</protein>
<dbReference type="SUPFAM" id="SSF143422">
    <property type="entry name" value="Transposase IS200-like"/>
    <property type="match status" value="1"/>
</dbReference>
<dbReference type="GO" id="GO:0004803">
    <property type="term" value="F:transposase activity"/>
    <property type="evidence" value="ECO:0007669"/>
    <property type="project" value="InterPro"/>
</dbReference>
<dbReference type="Proteomes" id="UP000035100">
    <property type="component" value="Unassembled WGS sequence"/>
</dbReference>
<dbReference type="NCBIfam" id="NF047646">
    <property type="entry name" value="REP_Tyr_transpos"/>
    <property type="match status" value="1"/>
</dbReference>
<dbReference type="SMART" id="SM01321">
    <property type="entry name" value="Y1_Tnp"/>
    <property type="match status" value="1"/>
</dbReference>
<dbReference type="eggNOG" id="COG1943">
    <property type="taxonomic scope" value="Bacteria"/>
</dbReference>
<gene>
    <name evidence="2" type="ORF">Wenmar_00075</name>
</gene>
<evidence type="ECO:0000259" key="1">
    <source>
        <dbReference type="SMART" id="SM01321"/>
    </source>
</evidence>
<dbReference type="OrthoDB" id="9794403at2"/>
<sequence length="181" mass="20751">MTAYLRRRGPGGTYFFTVKLAEAGSGVLIDHVDLLRRAYAHMAALKPLTCHAMVVLPDHLYALWTLPEEDADYSNRWGALKARFSRDFRVRLGLPPLPRSPSRRRKKDAGIWQRRFWEHAIRDDAEFEAHRRYCWMNPVKHGLVADPADWAFSSIHREIRAGTLPADFVRSPEKGEVGEAA</sequence>
<dbReference type="PANTHER" id="PTHR36966:SF1">
    <property type="entry name" value="REP-ASSOCIATED TYROSINE TRANSPOSASE"/>
    <property type="match status" value="1"/>
</dbReference>
<keyword evidence="3" id="KW-1185">Reference proteome</keyword>
<dbReference type="RefSeq" id="WP_018301964.1">
    <property type="nucleotide sequence ID" value="NZ_KB902280.1"/>
</dbReference>
<name>A0A0D0PIV0_9RHOB</name>
<dbReference type="AlphaFoldDB" id="A0A0D0PIV0"/>